<name>A0A1M5AU68_9BACT</name>
<dbReference type="AlphaFoldDB" id="A0A1M5AU68"/>
<proteinExistence type="predicted"/>
<dbReference type="Proteomes" id="UP000184048">
    <property type="component" value="Unassembled WGS sequence"/>
</dbReference>
<dbReference type="RefSeq" id="WP_072835531.1">
    <property type="nucleotide sequence ID" value="NZ_FQUU01000009.1"/>
</dbReference>
<keyword evidence="2" id="KW-1185">Reference proteome</keyword>
<evidence type="ECO:0000313" key="2">
    <source>
        <dbReference type="Proteomes" id="UP000184048"/>
    </source>
</evidence>
<gene>
    <name evidence="1" type="ORF">SAMN02745131_02357</name>
</gene>
<evidence type="ECO:0000313" key="1">
    <source>
        <dbReference type="EMBL" id="SHF33773.1"/>
    </source>
</evidence>
<dbReference type="STRING" id="1121884.SAMN02745131_02357"/>
<accession>A0A1M5AU68</accession>
<organism evidence="1 2">
    <name type="scientific">Flavisolibacter ginsengisoli DSM 18119</name>
    <dbReference type="NCBI Taxonomy" id="1121884"/>
    <lineage>
        <taxon>Bacteria</taxon>
        <taxon>Pseudomonadati</taxon>
        <taxon>Bacteroidota</taxon>
        <taxon>Chitinophagia</taxon>
        <taxon>Chitinophagales</taxon>
        <taxon>Chitinophagaceae</taxon>
        <taxon>Flavisolibacter</taxon>
    </lineage>
</organism>
<reference evidence="1 2" key="1">
    <citation type="submission" date="2016-11" db="EMBL/GenBank/DDBJ databases">
        <authorList>
            <person name="Jaros S."/>
            <person name="Januszkiewicz K."/>
            <person name="Wedrychowicz H."/>
        </authorList>
    </citation>
    <scope>NUCLEOTIDE SEQUENCE [LARGE SCALE GENOMIC DNA]</scope>
    <source>
        <strain evidence="1 2">DSM 18119</strain>
    </source>
</reference>
<sequence length="196" mass="22197">MQGSKIQLSESELELACNAGIILTKNSIISKTIALLGSVEESIAEQTDRGRLFSISPKISRGEYYEGLPYVVLDYPRYSRSPDLCFIRAMFWWGHFFSSTLQLSGNIKTKYIQAIEASYGILAEKEYYIGINTDPWQHHFEDNNYVPIRTLSAGAFQAILMEQEHIKIAAKLPLLEWQHAAGFMINSWNLLAGLIT</sequence>
<dbReference type="OrthoDB" id="2575320at2"/>
<protein>
    <submittedName>
        <fullName evidence="1">Uncharacterized protein</fullName>
    </submittedName>
</protein>
<dbReference type="EMBL" id="FQUU01000009">
    <property type="protein sequence ID" value="SHF33773.1"/>
    <property type="molecule type" value="Genomic_DNA"/>
</dbReference>